<comment type="caution">
    <text evidence="1">The sequence shown here is derived from an EMBL/GenBank/DDBJ whole genome shotgun (WGS) entry which is preliminary data.</text>
</comment>
<accession>A0A1Y4N4Z9</accession>
<dbReference type="AlphaFoldDB" id="A0A1Y4N4Z9"/>
<evidence type="ECO:0000313" key="2">
    <source>
        <dbReference type="Proteomes" id="UP000196386"/>
    </source>
</evidence>
<proteinExistence type="predicted"/>
<gene>
    <name evidence="1" type="ORF">B5F11_00065</name>
</gene>
<dbReference type="EMBL" id="NFKP01000001">
    <property type="protein sequence ID" value="OUP71323.1"/>
    <property type="molecule type" value="Genomic_DNA"/>
</dbReference>
<evidence type="ECO:0000313" key="1">
    <source>
        <dbReference type="EMBL" id="OUP71323.1"/>
    </source>
</evidence>
<dbReference type="RefSeq" id="WP_087298831.1">
    <property type="nucleotide sequence ID" value="NZ_NFKP01000001.1"/>
</dbReference>
<dbReference type="Proteomes" id="UP000196386">
    <property type="component" value="Unassembled WGS sequence"/>
</dbReference>
<name>A0A1Y4N4Z9_9FIRM</name>
<organism evidence="1 2">
    <name type="scientific">Anaerotruncus colihominis</name>
    <dbReference type="NCBI Taxonomy" id="169435"/>
    <lineage>
        <taxon>Bacteria</taxon>
        <taxon>Bacillati</taxon>
        <taxon>Bacillota</taxon>
        <taxon>Clostridia</taxon>
        <taxon>Eubacteriales</taxon>
        <taxon>Oscillospiraceae</taxon>
        <taxon>Anaerotruncus</taxon>
    </lineage>
</organism>
<sequence>MDEMARYIFGSLRNSETMFRAIGKSIRKQQSFNHNVTFWVTVVTAHLIVKEFEIRNMRCQIEALKTEIKELKQTEGD</sequence>
<reference evidence="2" key="1">
    <citation type="submission" date="2017-04" db="EMBL/GenBank/DDBJ databases">
        <title>Function of individual gut microbiota members based on whole genome sequencing of pure cultures obtained from chicken caecum.</title>
        <authorList>
            <person name="Medvecky M."/>
            <person name="Cejkova D."/>
            <person name="Polansky O."/>
            <person name="Karasova D."/>
            <person name="Kubasova T."/>
            <person name="Cizek A."/>
            <person name="Rychlik I."/>
        </authorList>
    </citation>
    <scope>NUCLEOTIDE SEQUENCE [LARGE SCALE GENOMIC DNA]</scope>
    <source>
        <strain evidence="2">An175</strain>
    </source>
</reference>
<protein>
    <submittedName>
        <fullName evidence="1">Uncharacterized protein</fullName>
    </submittedName>
</protein>